<dbReference type="EMBL" id="RYZI01000042">
    <property type="protein sequence ID" value="RWA12791.1"/>
    <property type="molecule type" value="Genomic_DNA"/>
</dbReference>
<keyword evidence="4 10" id="KW-0489">Methyltransferase</keyword>
<dbReference type="GO" id="GO:0032259">
    <property type="term" value="P:methylation"/>
    <property type="evidence" value="ECO:0007669"/>
    <property type="project" value="UniProtKB-KW"/>
</dbReference>
<proteinExistence type="inferred from homology"/>
<name>A0A439DEF0_9PEZI</name>
<feature type="transmembrane region" description="Helical" evidence="10">
    <location>
        <begin position="179"/>
        <end position="200"/>
    </location>
</feature>
<keyword evidence="7 10" id="KW-0812">Transmembrane</keyword>
<dbReference type="STRING" id="363999.A0A439DEF0"/>
<dbReference type="Pfam" id="PF04140">
    <property type="entry name" value="ICMT"/>
    <property type="match status" value="1"/>
</dbReference>
<accession>A0A439DEF0</accession>
<sequence length="333" mass="36904">MPVNESNSPPLTPLAVPTALIASPSSSPRTPFFSLLPTLAESPDDEKPWATKHRRRRSLVVGALSPITIRSSAGNADDVLLPRHSPGAPNTQMKPDQVYFPGQPKSLEGIAIRSFCLGITLALSAAAITSILFLTASPLWRLPFFIGALSAFHFLEFWTTAKYNTSVARIDSFLLTANWPAYAIAHMAASFECLLTKLLFPRRAWAPFYSGHILLLLGFILVVVGQAARSLAMAQAGPSFNHTIQRKKKDDHDLVTTGVYSFLRHPAYFGFFYWGIGTQLVLGNPICFVGYVIVLWRFFTSRVKSEESDLVRFFGDDYTDYKKRVGTGIPFIR</sequence>
<feature type="transmembrane region" description="Helical" evidence="10">
    <location>
        <begin position="271"/>
        <end position="296"/>
    </location>
</feature>
<keyword evidence="8 10" id="KW-1133">Transmembrane helix</keyword>
<evidence type="ECO:0000256" key="8">
    <source>
        <dbReference type="ARBA" id="ARBA00022989"/>
    </source>
</evidence>
<evidence type="ECO:0000256" key="6">
    <source>
        <dbReference type="ARBA" id="ARBA00022691"/>
    </source>
</evidence>
<protein>
    <recommendedName>
        <fullName evidence="3 10">Protein-S-isoprenylcysteine O-methyltransferase</fullName>
        <ecNumber evidence="3 10">2.1.1.100</ecNumber>
    </recommendedName>
</protein>
<comment type="subcellular location">
    <subcellularLocation>
        <location evidence="10">Endoplasmic reticulum membrane</location>
        <topology evidence="10">Multi-pass membrane protein</topology>
    </subcellularLocation>
    <subcellularLocation>
        <location evidence="1">Membrane</location>
        <topology evidence="1">Multi-pass membrane protein</topology>
    </subcellularLocation>
</comment>
<dbReference type="GO" id="GO:0005789">
    <property type="term" value="C:endoplasmic reticulum membrane"/>
    <property type="evidence" value="ECO:0007669"/>
    <property type="project" value="UniProtKB-SubCell"/>
</dbReference>
<keyword evidence="10" id="KW-0256">Endoplasmic reticulum</keyword>
<evidence type="ECO:0000256" key="3">
    <source>
        <dbReference type="ARBA" id="ARBA00012151"/>
    </source>
</evidence>
<keyword evidence="9 10" id="KW-0472">Membrane</keyword>
<dbReference type="PROSITE" id="PS51564">
    <property type="entry name" value="SAM_ICMT"/>
    <property type="match status" value="1"/>
</dbReference>
<evidence type="ECO:0000256" key="1">
    <source>
        <dbReference type="ARBA" id="ARBA00004141"/>
    </source>
</evidence>
<dbReference type="InterPro" id="IPR025770">
    <property type="entry name" value="PPMT_MeTrfase"/>
</dbReference>
<keyword evidence="6 10" id="KW-0949">S-adenosyl-L-methionine</keyword>
<feature type="transmembrane region" description="Helical" evidence="10">
    <location>
        <begin position="110"/>
        <end position="135"/>
    </location>
</feature>
<evidence type="ECO:0000313" key="12">
    <source>
        <dbReference type="Proteomes" id="UP000286045"/>
    </source>
</evidence>
<organism evidence="11 12">
    <name type="scientific">Xylaria grammica</name>
    <dbReference type="NCBI Taxonomy" id="363999"/>
    <lineage>
        <taxon>Eukaryota</taxon>
        <taxon>Fungi</taxon>
        <taxon>Dikarya</taxon>
        <taxon>Ascomycota</taxon>
        <taxon>Pezizomycotina</taxon>
        <taxon>Sordariomycetes</taxon>
        <taxon>Xylariomycetidae</taxon>
        <taxon>Xylariales</taxon>
        <taxon>Xylariaceae</taxon>
        <taxon>Xylaria</taxon>
    </lineage>
</organism>
<dbReference type="AlphaFoldDB" id="A0A439DEF0"/>
<keyword evidence="12" id="KW-1185">Reference proteome</keyword>
<dbReference type="PANTHER" id="PTHR12714:SF9">
    <property type="entry name" value="PROTEIN-S-ISOPRENYLCYSTEINE O-METHYLTRANSFERASE"/>
    <property type="match status" value="1"/>
</dbReference>
<evidence type="ECO:0000256" key="7">
    <source>
        <dbReference type="ARBA" id="ARBA00022692"/>
    </source>
</evidence>
<gene>
    <name evidence="11" type="ORF">EKO27_g2339</name>
</gene>
<dbReference type="InterPro" id="IPR007269">
    <property type="entry name" value="ICMT_MeTrfase"/>
</dbReference>
<comment type="caution">
    <text evidence="11">The sequence shown here is derived from an EMBL/GenBank/DDBJ whole genome shotgun (WGS) entry which is preliminary data.</text>
</comment>
<evidence type="ECO:0000256" key="9">
    <source>
        <dbReference type="ARBA" id="ARBA00023136"/>
    </source>
</evidence>
<evidence type="ECO:0000256" key="4">
    <source>
        <dbReference type="ARBA" id="ARBA00022603"/>
    </source>
</evidence>
<comment type="similarity">
    <text evidence="2 10">Belongs to the class VI-like SAM-binding methyltransferase superfamily. Isoprenylcysteine carboxyl methyltransferase family.</text>
</comment>
<evidence type="ECO:0000256" key="10">
    <source>
        <dbReference type="RuleBase" id="RU362022"/>
    </source>
</evidence>
<comment type="catalytic activity">
    <reaction evidence="10">
        <text>[protein]-C-terminal S-[(2E,6E)-farnesyl]-L-cysteine + S-adenosyl-L-methionine = [protein]-C-terminal S-[(2E,6E)-farnesyl]-L-cysteine methyl ester + S-adenosyl-L-homocysteine</text>
        <dbReference type="Rhea" id="RHEA:21672"/>
        <dbReference type="Rhea" id="RHEA-COMP:12125"/>
        <dbReference type="Rhea" id="RHEA-COMP:12126"/>
        <dbReference type="ChEBI" id="CHEBI:57856"/>
        <dbReference type="ChEBI" id="CHEBI:59789"/>
        <dbReference type="ChEBI" id="CHEBI:90510"/>
        <dbReference type="ChEBI" id="CHEBI:90511"/>
        <dbReference type="EC" id="2.1.1.100"/>
    </reaction>
</comment>
<keyword evidence="5" id="KW-0808">Transferase</keyword>
<feature type="transmembrane region" description="Helical" evidence="10">
    <location>
        <begin position="212"/>
        <end position="232"/>
    </location>
</feature>
<reference evidence="11 12" key="1">
    <citation type="submission" date="2018-12" db="EMBL/GenBank/DDBJ databases">
        <title>Draft genome sequence of Xylaria grammica IHI A82.</title>
        <authorList>
            <person name="Buettner E."/>
            <person name="Kellner H."/>
        </authorList>
    </citation>
    <scope>NUCLEOTIDE SEQUENCE [LARGE SCALE GENOMIC DNA]</scope>
    <source>
        <strain evidence="11 12">IHI A82</strain>
    </source>
</reference>
<feature type="transmembrane region" description="Helical" evidence="10">
    <location>
        <begin position="142"/>
        <end position="159"/>
    </location>
</feature>
<evidence type="ECO:0000256" key="2">
    <source>
        <dbReference type="ARBA" id="ARBA00009140"/>
    </source>
</evidence>
<evidence type="ECO:0000313" key="11">
    <source>
        <dbReference type="EMBL" id="RWA12791.1"/>
    </source>
</evidence>
<dbReference type="Proteomes" id="UP000286045">
    <property type="component" value="Unassembled WGS sequence"/>
</dbReference>
<dbReference type="GO" id="GO:0004671">
    <property type="term" value="F:protein C-terminal S-isoprenylcysteine carboxyl O-methyltransferase activity"/>
    <property type="evidence" value="ECO:0007669"/>
    <property type="project" value="UniProtKB-EC"/>
</dbReference>
<dbReference type="EC" id="2.1.1.100" evidence="3 10"/>
<dbReference type="Gene3D" id="1.20.120.1630">
    <property type="match status" value="1"/>
</dbReference>
<evidence type="ECO:0000256" key="5">
    <source>
        <dbReference type="ARBA" id="ARBA00022679"/>
    </source>
</evidence>
<dbReference type="PANTHER" id="PTHR12714">
    <property type="entry name" value="PROTEIN-S ISOPRENYLCYSTEINE O-METHYLTRANSFERASE"/>
    <property type="match status" value="1"/>
</dbReference>